<protein>
    <submittedName>
        <fullName evidence="8">Nitroreductase domain-containing protein</fullName>
    </submittedName>
</protein>
<comment type="similarity">
    <text evidence="1">Belongs to the nitroreductase family.</text>
</comment>
<dbReference type="GO" id="GO:0005886">
    <property type="term" value="C:plasma membrane"/>
    <property type="evidence" value="ECO:0007669"/>
    <property type="project" value="TreeGrafter"/>
</dbReference>
<keyword evidence="2" id="KW-0285">Flavoprotein</keyword>
<evidence type="ECO:0000256" key="2">
    <source>
        <dbReference type="ARBA" id="ARBA00022630"/>
    </source>
</evidence>
<dbReference type="PANTHER" id="PTHR23026:SF90">
    <property type="entry name" value="IODOTYROSINE DEIODINASE 1"/>
    <property type="match status" value="1"/>
</dbReference>
<dbReference type="InterPro" id="IPR000415">
    <property type="entry name" value="Nitroreductase-like"/>
</dbReference>
<dbReference type="PANTHER" id="PTHR23026">
    <property type="entry name" value="NADPH NITROREDUCTASE"/>
    <property type="match status" value="1"/>
</dbReference>
<dbReference type="GO" id="GO:0140616">
    <property type="term" value="F:iodotyrosine deiodinase activity"/>
    <property type="evidence" value="ECO:0007669"/>
    <property type="project" value="UniProtKB-ARBA"/>
</dbReference>
<evidence type="ECO:0000313" key="8">
    <source>
        <dbReference type="WBParaSite" id="ASIM_0000575201-mRNA-1"/>
    </source>
</evidence>
<keyword evidence="3" id="KW-0288">FMN</keyword>
<evidence type="ECO:0000256" key="3">
    <source>
        <dbReference type="ARBA" id="ARBA00022643"/>
    </source>
</evidence>
<dbReference type="OrthoDB" id="41362at2759"/>
<dbReference type="WBParaSite" id="ASIM_0000575201-mRNA-1">
    <property type="protein sequence ID" value="ASIM_0000575201-mRNA-1"/>
    <property type="gene ID" value="ASIM_0000575201"/>
</dbReference>
<accession>A0A0M3JDR2</accession>
<dbReference type="AlphaFoldDB" id="A0A0M3JDR2"/>
<dbReference type="SUPFAM" id="SSF55469">
    <property type="entry name" value="FMN-dependent nitroreductase-like"/>
    <property type="match status" value="1"/>
</dbReference>
<dbReference type="GO" id="GO:0006570">
    <property type="term" value="P:tyrosine metabolic process"/>
    <property type="evidence" value="ECO:0007669"/>
    <property type="project" value="TreeGrafter"/>
</dbReference>
<keyword evidence="4" id="KW-0560">Oxidoreductase</keyword>
<dbReference type="InterPro" id="IPR050627">
    <property type="entry name" value="Nitroreductase/BluB"/>
</dbReference>
<evidence type="ECO:0000313" key="6">
    <source>
        <dbReference type="EMBL" id="VDK25711.1"/>
    </source>
</evidence>
<reference evidence="8" key="1">
    <citation type="submission" date="2017-02" db="UniProtKB">
        <authorList>
            <consortium name="WormBaseParasite"/>
        </authorList>
    </citation>
    <scope>IDENTIFICATION</scope>
</reference>
<dbReference type="EMBL" id="UYRR01010973">
    <property type="protein sequence ID" value="VDK25711.1"/>
    <property type="molecule type" value="Genomic_DNA"/>
</dbReference>
<evidence type="ECO:0000259" key="5">
    <source>
        <dbReference type="Pfam" id="PF00881"/>
    </source>
</evidence>
<proteinExistence type="inferred from homology"/>
<feature type="domain" description="Nitroreductase" evidence="5">
    <location>
        <begin position="2"/>
        <end position="70"/>
    </location>
</feature>
<sequence length="86" mass="9958">MKRRRSVRSFSTRPVSPKLILNLIKTAGTAPSGANLQPWTFCVIGRSEIKARIRAIIESAEQINYTRSNYFQIKHLITNDFHHLKY</sequence>
<organism evidence="8">
    <name type="scientific">Anisakis simplex</name>
    <name type="common">Herring worm</name>
    <dbReference type="NCBI Taxonomy" id="6269"/>
    <lineage>
        <taxon>Eukaryota</taxon>
        <taxon>Metazoa</taxon>
        <taxon>Ecdysozoa</taxon>
        <taxon>Nematoda</taxon>
        <taxon>Chromadorea</taxon>
        <taxon>Rhabditida</taxon>
        <taxon>Spirurina</taxon>
        <taxon>Ascaridomorpha</taxon>
        <taxon>Ascaridoidea</taxon>
        <taxon>Anisakidae</taxon>
        <taxon>Anisakis</taxon>
        <taxon>Anisakis simplex complex</taxon>
    </lineage>
</organism>
<dbReference type="Pfam" id="PF00881">
    <property type="entry name" value="Nitroreductase"/>
    <property type="match status" value="1"/>
</dbReference>
<evidence type="ECO:0000256" key="4">
    <source>
        <dbReference type="ARBA" id="ARBA00023002"/>
    </source>
</evidence>
<keyword evidence="7" id="KW-1185">Reference proteome</keyword>
<gene>
    <name evidence="6" type="ORF">ASIM_LOCUS5546</name>
</gene>
<dbReference type="Gene3D" id="3.40.109.10">
    <property type="entry name" value="NADH Oxidase"/>
    <property type="match status" value="1"/>
</dbReference>
<dbReference type="Proteomes" id="UP000267096">
    <property type="component" value="Unassembled WGS sequence"/>
</dbReference>
<evidence type="ECO:0000313" key="7">
    <source>
        <dbReference type="Proteomes" id="UP000267096"/>
    </source>
</evidence>
<reference evidence="6 7" key="2">
    <citation type="submission" date="2018-11" db="EMBL/GenBank/DDBJ databases">
        <authorList>
            <consortium name="Pathogen Informatics"/>
        </authorList>
    </citation>
    <scope>NUCLEOTIDE SEQUENCE [LARGE SCALE GENOMIC DNA]</scope>
</reference>
<name>A0A0M3JDR2_ANISI</name>
<evidence type="ECO:0000256" key="1">
    <source>
        <dbReference type="ARBA" id="ARBA00007118"/>
    </source>
</evidence>
<dbReference type="InterPro" id="IPR029479">
    <property type="entry name" value="Nitroreductase"/>
</dbReference>